<name>A0ABP0HR50_9DINO</name>
<sequence length="300" mass="33763">MPSGPEGLETFWAQMSKHPACENHQLLLEPGYARKTIPVNIHGDCVPCTGIGKVWSKGLLALHWTSALSNGSSKTNCFSLFTVFEKLVAHGENGTVDRLFDLLSWSFNAMFHGVWPATDFQGKEYLPGSAAHKRAGPPLAGGFRCCVAGTLGDLEYTRVFLRLPRWSSAENCCSLCLASKRPHWRQDAAWTTTTWRPDTWRVWRNKSTSSIFKIIGVTACSIAADFMHSKYLGADQYIYIYASIMFIIIYILLPSTPEQNTLTMWEFIRAYYKPVQAFNDHSQSWACETERQGGRNQMLG</sequence>
<protein>
    <submittedName>
        <fullName evidence="2">Uncharacterized protein</fullName>
    </submittedName>
</protein>
<keyword evidence="1" id="KW-0812">Transmembrane</keyword>
<evidence type="ECO:0000313" key="3">
    <source>
        <dbReference type="Proteomes" id="UP001642464"/>
    </source>
</evidence>
<dbReference type="Proteomes" id="UP001642464">
    <property type="component" value="Unassembled WGS sequence"/>
</dbReference>
<feature type="transmembrane region" description="Helical" evidence="1">
    <location>
        <begin position="237"/>
        <end position="253"/>
    </location>
</feature>
<evidence type="ECO:0000256" key="1">
    <source>
        <dbReference type="SAM" id="Phobius"/>
    </source>
</evidence>
<comment type="caution">
    <text evidence="2">The sequence shown here is derived from an EMBL/GenBank/DDBJ whole genome shotgun (WGS) entry which is preliminary data.</text>
</comment>
<gene>
    <name evidence="2" type="ORF">SCF082_LOCUS3048</name>
</gene>
<keyword evidence="1" id="KW-1133">Transmembrane helix</keyword>
<dbReference type="EMBL" id="CAXAMM010001536">
    <property type="protein sequence ID" value="CAK8992288.1"/>
    <property type="molecule type" value="Genomic_DNA"/>
</dbReference>
<accession>A0ABP0HR50</accession>
<keyword evidence="3" id="KW-1185">Reference proteome</keyword>
<proteinExistence type="predicted"/>
<evidence type="ECO:0000313" key="2">
    <source>
        <dbReference type="EMBL" id="CAK8992288.1"/>
    </source>
</evidence>
<organism evidence="2 3">
    <name type="scientific">Durusdinium trenchii</name>
    <dbReference type="NCBI Taxonomy" id="1381693"/>
    <lineage>
        <taxon>Eukaryota</taxon>
        <taxon>Sar</taxon>
        <taxon>Alveolata</taxon>
        <taxon>Dinophyceae</taxon>
        <taxon>Suessiales</taxon>
        <taxon>Symbiodiniaceae</taxon>
        <taxon>Durusdinium</taxon>
    </lineage>
</organism>
<reference evidence="2 3" key="1">
    <citation type="submission" date="2024-02" db="EMBL/GenBank/DDBJ databases">
        <authorList>
            <person name="Chen Y."/>
            <person name="Shah S."/>
            <person name="Dougan E. K."/>
            <person name="Thang M."/>
            <person name="Chan C."/>
        </authorList>
    </citation>
    <scope>NUCLEOTIDE SEQUENCE [LARGE SCALE GENOMIC DNA]</scope>
</reference>
<keyword evidence="1" id="KW-0472">Membrane</keyword>